<dbReference type="PROSITE" id="PS51186">
    <property type="entry name" value="GNAT"/>
    <property type="match status" value="1"/>
</dbReference>
<dbReference type="Pfam" id="PF00583">
    <property type="entry name" value="Acetyltransf_1"/>
    <property type="match status" value="1"/>
</dbReference>
<keyword evidence="5" id="KW-1185">Reference proteome</keyword>
<dbReference type="OrthoDB" id="4228396at2"/>
<dbReference type="PANTHER" id="PTHR43420:SF44">
    <property type="entry name" value="ACETYLTRANSFERASE YPEA"/>
    <property type="match status" value="1"/>
</dbReference>
<dbReference type="STRING" id="571933.SAMN05216362_13613"/>
<evidence type="ECO:0000313" key="4">
    <source>
        <dbReference type="EMBL" id="SEQ95280.1"/>
    </source>
</evidence>
<keyword evidence="2" id="KW-0012">Acyltransferase</keyword>
<accession>A0A1H9K7Z3</accession>
<protein>
    <submittedName>
        <fullName evidence="4">Ribosomal protein S18 acetylase RimI</fullName>
    </submittedName>
</protein>
<dbReference type="GO" id="GO:0005840">
    <property type="term" value="C:ribosome"/>
    <property type="evidence" value="ECO:0007669"/>
    <property type="project" value="UniProtKB-KW"/>
</dbReference>
<evidence type="ECO:0000256" key="2">
    <source>
        <dbReference type="ARBA" id="ARBA00023315"/>
    </source>
</evidence>
<dbReference type="EMBL" id="FOES01000036">
    <property type="protein sequence ID" value="SEQ95280.1"/>
    <property type="molecule type" value="Genomic_DNA"/>
</dbReference>
<evidence type="ECO:0000256" key="1">
    <source>
        <dbReference type="ARBA" id="ARBA00022679"/>
    </source>
</evidence>
<dbReference type="Proteomes" id="UP000199427">
    <property type="component" value="Unassembled WGS sequence"/>
</dbReference>
<dbReference type="InterPro" id="IPR016181">
    <property type="entry name" value="Acyl_CoA_acyltransferase"/>
</dbReference>
<dbReference type="SUPFAM" id="SSF55729">
    <property type="entry name" value="Acyl-CoA N-acyltransferases (Nat)"/>
    <property type="match status" value="1"/>
</dbReference>
<dbReference type="GO" id="GO:0016747">
    <property type="term" value="F:acyltransferase activity, transferring groups other than amino-acyl groups"/>
    <property type="evidence" value="ECO:0007669"/>
    <property type="project" value="InterPro"/>
</dbReference>
<reference evidence="4 5" key="1">
    <citation type="submission" date="2016-10" db="EMBL/GenBank/DDBJ databases">
        <authorList>
            <person name="de Groot N.N."/>
        </authorList>
    </citation>
    <scope>NUCLEOTIDE SEQUENCE [LARGE SCALE GENOMIC DNA]</scope>
    <source>
        <strain evidence="4 5">DSM 21633</strain>
    </source>
</reference>
<dbReference type="AlphaFoldDB" id="A0A1H9K7Z3"/>
<keyword evidence="4" id="KW-0689">Ribosomal protein</keyword>
<keyword evidence="1" id="KW-0808">Transferase</keyword>
<name>A0A1H9K7Z3_9BACI</name>
<dbReference type="Gene3D" id="3.40.630.30">
    <property type="match status" value="1"/>
</dbReference>
<keyword evidence="4" id="KW-0687">Ribonucleoprotein</keyword>
<evidence type="ECO:0000313" key="5">
    <source>
        <dbReference type="Proteomes" id="UP000199427"/>
    </source>
</evidence>
<gene>
    <name evidence="4" type="ORF">SAMN05216362_13613</name>
</gene>
<proteinExistence type="predicted"/>
<dbReference type="CDD" id="cd04301">
    <property type="entry name" value="NAT_SF"/>
    <property type="match status" value="1"/>
</dbReference>
<organism evidence="4 5">
    <name type="scientific">Piscibacillus halophilus</name>
    <dbReference type="NCBI Taxonomy" id="571933"/>
    <lineage>
        <taxon>Bacteria</taxon>
        <taxon>Bacillati</taxon>
        <taxon>Bacillota</taxon>
        <taxon>Bacilli</taxon>
        <taxon>Bacillales</taxon>
        <taxon>Bacillaceae</taxon>
        <taxon>Piscibacillus</taxon>
    </lineage>
</organism>
<dbReference type="InterPro" id="IPR050680">
    <property type="entry name" value="YpeA/RimI_acetyltransf"/>
</dbReference>
<dbReference type="PANTHER" id="PTHR43420">
    <property type="entry name" value="ACETYLTRANSFERASE"/>
    <property type="match status" value="1"/>
</dbReference>
<feature type="domain" description="N-acetyltransferase" evidence="3">
    <location>
        <begin position="5"/>
        <end position="163"/>
    </location>
</feature>
<dbReference type="InterPro" id="IPR000182">
    <property type="entry name" value="GNAT_dom"/>
</dbReference>
<evidence type="ECO:0000259" key="3">
    <source>
        <dbReference type="PROSITE" id="PS51186"/>
    </source>
</evidence>
<sequence>MKHLLKFKRVSECPIDQLVDVWNRGFKGYIVDVSMTMQSFLKKMVTEDLDPEHSVVAFDGDYPVGIVMTGFRQDEDALYAWNGGTAIDPEYRGTGVSHALMEEVLSVYKEKGVHTAYLEAISTNIRAIKLYEKHGYELIERLTFFSGPEEGQDITVIHDYELECIRVPSEKIQSLSFYQRHMPWQNQLESLKEGIGYILYDRERPIGYAMTKETYDEKGQLKSVQIYQLGIEPVLEGDLLLLITFLHKIFKLERDGIKRLIFNFPNRDDHVLSALSELGFHKTIEQVHMKKLL</sequence>
<dbReference type="RefSeq" id="WP_091774942.1">
    <property type="nucleotide sequence ID" value="NZ_CAESCL010000016.1"/>
</dbReference>